<protein>
    <submittedName>
        <fullName evidence="2">Gas vesicle protein</fullName>
    </submittedName>
</protein>
<name>W7Y7W1_9BACT</name>
<organism evidence="2 3">
    <name type="scientific">Saccharicrinis fermentans DSM 9555 = JCM 21142</name>
    <dbReference type="NCBI Taxonomy" id="869213"/>
    <lineage>
        <taxon>Bacteria</taxon>
        <taxon>Pseudomonadati</taxon>
        <taxon>Bacteroidota</taxon>
        <taxon>Bacteroidia</taxon>
        <taxon>Marinilabiliales</taxon>
        <taxon>Marinilabiliaceae</taxon>
        <taxon>Saccharicrinis</taxon>
    </lineage>
</organism>
<evidence type="ECO:0000313" key="3">
    <source>
        <dbReference type="Proteomes" id="UP000019402"/>
    </source>
</evidence>
<evidence type="ECO:0000313" key="2">
    <source>
        <dbReference type="EMBL" id="GAF04322.1"/>
    </source>
</evidence>
<proteinExistence type="predicted"/>
<comment type="caution">
    <text evidence="2">The sequence shown here is derived from an EMBL/GenBank/DDBJ whole genome shotgun (WGS) entry which is preliminary data.</text>
</comment>
<accession>W7Y7W1</accession>
<gene>
    <name evidence="2" type="ORF">JCM21142_73024</name>
</gene>
<dbReference type="AlphaFoldDB" id="W7Y7W1"/>
<dbReference type="STRING" id="869213.GCA_000517085_00571"/>
<sequence length="80" mass="9115">MVGAAGALLFAPQNGKETRKQLRDKLHELEKEMNATKEKVKVKSGEIKDELRTKIHNIEGKIEKLLEEYKKTLEPTNSPN</sequence>
<dbReference type="InterPro" id="IPR024623">
    <property type="entry name" value="YtxH"/>
</dbReference>
<feature type="coiled-coil region" evidence="1">
    <location>
        <begin position="19"/>
        <end position="68"/>
    </location>
</feature>
<dbReference type="EMBL" id="BAMD01000042">
    <property type="protein sequence ID" value="GAF04322.1"/>
    <property type="molecule type" value="Genomic_DNA"/>
</dbReference>
<dbReference type="Pfam" id="PF12732">
    <property type="entry name" value="YtxH"/>
    <property type="match status" value="1"/>
</dbReference>
<evidence type="ECO:0000256" key="1">
    <source>
        <dbReference type="SAM" id="Coils"/>
    </source>
</evidence>
<reference evidence="2 3" key="1">
    <citation type="journal article" date="2014" name="Genome Announc.">
        <title>Draft Genome Sequence of Cytophaga fermentans JCM 21142T, a Facultative Anaerobe Isolated from Marine Mud.</title>
        <authorList>
            <person name="Starns D."/>
            <person name="Oshima K."/>
            <person name="Suda W."/>
            <person name="Iino T."/>
            <person name="Yuki M."/>
            <person name="Inoue J."/>
            <person name="Kitamura K."/>
            <person name="Iida T."/>
            <person name="Darby A."/>
            <person name="Hattori M."/>
            <person name="Ohkuma M."/>
        </authorList>
    </citation>
    <scope>NUCLEOTIDE SEQUENCE [LARGE SCALE GENOMIC DNA]</scope>
    <source>
        <strain evidence="2 3">JCM 21142</strain>
    </source>
</reference>
<dbReference type="Gene3D" id="1.20.120.20">
    <property type="entry name" value="Apolipoprotein"/>
    <property type="match status" value="1"/>
</dbReference>
<keyword evidence="1" id="KW-0175">Coiled coil</keyword>
<dbReference type="Proteomes" id="UP000019402">
    <property type="component" value="Unassembled WGS sequence"/>
</dbReference>
<keyword evidence="3" id="KW-1185">Reference proteome</keyword>
<dbReference type="eggNOG" id="COG4980">
    <property type="taxonomic scope" value="Bacteria"/>
</dbReference>